<dbReference type="InterPro" id="IPR001315">
    <property type="entry name" value="CARD"/>
</dbReference>
<dbReference type="GO" id="GO:0042981">
    <property type="term" value="P:regulation of apoptotic process"/>
    <property type="evidence" value="ECO:0007669"/>
    <property type="project" value="InterPro"/>
</dbReference>
<evidence type="ECO:0000259" key="2">
    <source>
        <dbReference type="PROSITE" id="PS50209"/>
    </source>
</evidence>
<dbReference type="Gene3D" id="1.10.533.10">
    <property type="entry name" value="Death Domain, Fas"/>
    <property type="match status" value="1"/>
</dbReference>
<proteinExistence type="predicted"/>
<organism evidence="3 4">
    <name type="scientific">Plectus sambesii</name>
    <dbReference type="NCBI Taxonomy" id="2011161"/>
    <lineage>
        <taxon>Eukaryota</taxon>
        <taxon>Metazoa</taxon>
        <taxon>Ecdysozoa</taxon>
        <taxon>Nematoda</taxon>
        <taxon>Chromadorea</taxon>
        <taxon>Plectida</taxon>
        <taxon>Plectina</taxon>
        <taxon>Plectoidea</taxon>
        <taxon>Plectidae</taxon>
        <taxon>Plectus</taxon>
    </lineage>
</organism>
<dbReference type="AlphaFoldDB" id="A0A914X6N7"/>
<protein>
    <submittedName>
        <fullName evidence="4">CARD domain-containing protein</fullName>
    </submittedName>
</protein>
<evidence type="ECO:0000256" key="1">
    <source>
        <dbReference type="SAM" id="MobiDB-lite"/>
    </source>
</evidence>
<name>A0A914X6N7_9BILA</name>
<dbReference type="Pfam" id="PF00619">
    <property type="entry name" value="CARD"/>
    <property type="match status" value="1"/>
</dbReference>
<accession>A0A914X6N7</accession>
<dbReference type="SUPFAM" id="SSF47986">
    <property type="entry name" value="DEATH domain"/>
    <property type="match status" value="1"/>
</dbReference>
<dbReference type="WBParaSite" id="PSAMB.scaffold695size43589.g8066.t1">
    <property type="protein sequence ID" value="PSAMB.scaffold695size43589.g8066.t1"/>
    <property type="gene ID" value="PSAMB.scaffold695size43589.g8066"/>
</dbReference>
<feature type="domain" description="CARD" evidence="2">
    <location>
        <begin position="1"/>
        <end position="99"/>
    </location>
</feature>
<keyword evidence="3" id="KW-1185">Reference proteome</keyword>
<dbReference type="PROSITE" id="PS50209">
    <property type="entry name" value="CARD"/>
    <property type="match status" value="1"/>
</dbReference>
<dbReference type="CDD" id="cd01671">
    <property type="entry name" value="CARD"/>
    <property type="match status" value="1"/>
</dbReference>
<sequence length="155" mass="17491">MKKERRELNEKCRTQLYDAIVRNKCSEELLKELEMQEKNGNDGLSQYNINLIKSYPKEEDKVRQLLHFSTTSGDSVFDSFIQAITHTNKPELIEILYSELPPDQQTGNEKSTPAASASAPASSPLEHSFGQAASSFQDANIKRDSGYYSWCVSAH</sequence>
<dbReference type="Proteomes" id="UP000887566">
    <property type="component" value="Unplaced"/>
</dbReference>
<reference evidence="4" key="1">
    <citation type="submission" date="2022-11" db="UniProtKB">
        <authorList>
            <consortium name="WormBaseParasite"/>
        </authorList>
    </citation>
    <scope>IDENTIFICATION</scope>
</reference>
<dbReference type="InterPro" id="IPR011029">
    <property type="entry name" value="DEATH-like_dom_sf"/>
</dbReference>
<evidence type="ECO:0000313" key="4">
    <source>
        <dbReference type="WBParaSite" id="PSAMB.scaffold695size43589.g8066.t1"/>
    </source>
</evidence>
<evidence type="ECO:0000313" key="3">
    <source>
        <dbReference type="Proteomes" id="UP000887566"/>
    </source>
</evidence>
<feature type="region of interest" description="Disordered" evidence="1">
    <location>
        <begin position="98"/>
        <end position="130"/>
    </location>
</feature>
<feature type="compositionally biased region" description="Low complexity" evidence="1">
    <location>
        <begin position="111"/>
        <end position="124"/>
    </location>
</feature>